<dbReference type="PANTHER" id="PTHR18898:SF2">
    <property type="entry name" value="NUCLEOPROTEIN TPR"/>
    <property type="match status" value="1"/>
</dbReference>
<keyword evidence="2 4" id="KW-0175">Coiled coil</keyword>
<organism evidence="9 10">
    <name type="scientific">Cephalotus follicularis</name>
    <name type="common">Albany pitcher plant</name>
    <dbReference type="NCBI Taxonomy" id="3775"/>
    <lineage>
        <taxon>Eukaryota</taxon>
        <taxon>Viridiplantae</taxon>
        <taxon>Streptophyta</taxon>
        <taxon>Embryophyta</taxon>
        <taxon>Tracheophyta</taxon>
        <taxon>Spermatophyta</taxon>
        <taxon>Magnoliopsida</taxon>
        <taxon>eudicotyledons</taxon>
        <taxon>Gunneridae</taxon>
        <taxon>Pentapetalae</taxon>
        <taxon>rosids</taxon>
        <taxon>fabids</taxon>
        <taxon>Oxalidales</taxon>
        <taxon>Cephalotaceae</taxon>
        <taxon>Cephalotus</taxon>
    </lineage>
</organism>
<feature type="compositionally biased region" description="Basic and acidic residues" evidence="5">
    <location>
        <begin position="1679"/>
        <end position="1697"/>
    </location>
</feature>
<protein>
    <submittedName>
        <fullName evidence="9">TPR_MLP1_2 domain-containing protein</fullName>
    </submittedName>
</protein>
<feature type="coiled-coil region" evidence="4">
    <location>
        <begin position="713"/>
        <end position="772"/>
    </location>
</feature>
<evidence type="ECO:0000256" key="1">
    <source>
        <dbReference type="ARBA" id="ARBA00004123"/>
    </source>
</evidence>
<feature type="compositionally biased region" description="Gly residues" evidence="5">
    <location>
        <begin position="2074"/>
        <end position="2083"/>
    </location>
</feature>
<dbReference type="GO" id="GO:0006606">
    <property type="term" value="P:protein import into nucleus"/>
    <property type="evidence" value="ECO:0007669"/>
    <property type="project" value="InterPro"/>
</dbReference>
<comment type="caution">
    <text evidence="9">The sequence shown here is derived from an EMBL/GenBank/DDBJ whole genome shotgun (WGS) entry which is preliminary data.</text>
</comment>
<evidence type="ECO:0000259" key="8">
    <source>
        <dbReference type="Pfam" id="PF25785"/>
    </source>
</evidence>
<feature type="region of interest" description="Disordered" evidence="5">
    <location>
        <begin position="2042"/>
        <end position="2083"/>
    </location>
</feature>
<dbReference type="FunCoup" id="A0A1Q3BA81">
    <property type="interactions" value="2992"/>
</dbReference>
<gene>
    <name evidence="9" type="ORF">CFOL_v3_08403</name>
</gene>
<dbReference type="GO" id="GO:0005643">
    <property type="term" value="C:nuclear pore"/>
    <property type="evidence" value="ECO:0007669"/>
    <property type="project" value="TreeGrafter"/>
</dbReference>
<sequence length="2083" mass="234944">YRSLSLCLSREHETQPSFSCICICIITQKEEWTMPLFISDDELSLIGHDPWAVAERADAYIRGLQSELDTVRAQADAASITAEQTCSLLEHKFISLSDEFSTVQAETKRLQSSLDHRLAELAEVQSNKHHLHLQSIGKDGEIERLTTEVSELHKSKRQLIELVEQKDLVISEKNATINSYLDKIVHLTDNGAHKESRFSEIETELARSQALYTRLSQEKELIERHNAWLNEELTVKVDSLIELRRKHADLEADMSAKLADVERQFSECSSNLKWNKERVRELEMKIESLQEELCSFKDAAAANEEQLSAELSTVNRLVELYKESSEEWSRKAGELEGVIRALETHSSQVENDYKERLEKEVSSRKQFEKEVADLKEKLERCESEIESIRKSNELNLLPLSSFTSQKSMDLLDSSGREDNHIIVPKIPVGVSGTALAASLLRDGWSLGKMYSKYQEAVDALRHEQLGRNEAEAILHRVLAELEEKAGVVLDERAEHERMIEAYSMINQKLQHSISEQANLEKTIHELKALTRRHERDYNLAQKEIVDLQHQVTILLKECRDIQLRCGSTGYDYTDDITISAAVELNAESDAENLTFRDINGLVGQNVQLRSLVRSLSNQIEIREMEFKEDFEMKLKKHAEDAASKVATVLQRAEEQGQMIESLHSSVAMYKRLYEEEHKLHLSWSHTADTAPEDRRNDLLLLVEGSQEANKKALEKSAERMRCLEEDLAKSRSENIFLRSERDKFALEANFAREKLESVMKEVEHQRNEINGVLARNVEFSQLIVDYQRKLRESAQSMNAAEEFSRKLSMEVSVLKLEKEMFSNAEKRACDEVRSLSERVHRLQASLDTIQSAEEVREEARAAERRKEEDYMKQVEREWADAKKQLQEERDTVRILTLDREQTLKNAMSQVEEMGKELSNALRALATAETRAAIAEAKLPDLEKKIKSADVKVIENEGVSGPSSFSTNVVAELHLTKEEFEKLKEEAQANKDHMLQYKSIAEVNETALKQMESAHESFKIEVEKLRKSLEAEILLLRDRVSELESESILKSKEVASAVVEKEEALAAAFSELTNLKEECAIKISQNVLMETQISALKEDLEKEHERWLAAQANYERQVVLQSETIQELTKTSQALASLQEEASELRKLVDTLKSENNELKVRWDGERSVLEESKNEAQKKYDEVNEQNKILHSRLEALHIQLAEKDRNAAGISSGSTIPEHGDSGLQNVINYLRRSKEIAETEISLLKQEKLRLQSQLESALKAAETAQASLNTERANSRALLFTDEEIKSLQLQVREMNLLRESNMQLREENKYNFEECQKLREVAHKARAEADKLDNLFREREIEVEACKKEIEMQRLEKEHLEKRICELLERCKNINVEDYGRLKNDVQQMEEKLTEKETQIEEMENLVSEKQETISQLEQDLANNRLVLSESEKRINDLLQVEVNSKADMEKQKRLVIQFKRRYDTSSKEKEDVIKENQALSKQLEDFKQGKRSMVDISSDQAVKEKEERDTRLQTLEKTIERQREELRKEKDDLRSEKAKRLNNERAIKDSVNNVKQERSKVSTELEKHNQALKRLSDELEKLKFAAGSLPQGTSVVQLLSGTILDDLGAAFMSAVENFERAAHLILGELGTGVLPSSDPSSVADTSQSATTAFHAETPITLSAGPATSHLPAKATEEKERSNLAKTSVETRKMGRKLVRPRLNRPGESRGDVEMSEAAPSSDPETQGNLNQTQPPLRKRLATSSASGQLEELLDQGENNCNDVAEPVSKKSKGPDSPPKDAGGANLASQAPVEESSDAVCDLPHCLNEAIDEKEEVEINEEKVEEPRKSDQLDGSNEVDLQNDNTALEETSDKPSGAEAEFDDGLHAKGEQEFRQLTMDSGSEREEGELVPEVADIDGSADMSNMIGSPEIAAHSELVASPVASPARVDNNSLVAAAIEFGDSSEVLNDVKNEECDATDETPEALDKSIEIDKLPEAALGASETASTSAVAETDVLNQGTSNLTVEVEEGKPVSPPSNSSTVVNLTERAKLRAALRQGGVIPPAPDRGRGRPVTRGRAVRGHSMRGGRGHGQAPGPQG</sequence>
<feature type="domain" description="Nucleoprotein TPR/MLP1-2" evidence="6">
    <location>
        <begin position="1070"/>
        <end position="1197"/>
    </location>
</feature>
<evidence type="ECO:0000313" key="9">
    <source>
        <dbReference type="EMBL" id="GAV64888.1"/>
    </source>
</evidence>
<dbReference type="OrthoDB" id="343070at2759"/>
<feature type="coiled-coil region" evidence="4">
    <location>
        <begin position="1474"/>
        <end position="1590"/>
    </location>
</feature>
<feature type="compositionally biased region" description="Basic and acidic residues" evidence="5">
    <location>
        <begin position="1824"/>
        <end position="1836"/>
    </location>
</feature>
<dbReference type="InterPro" id="IPR057577">
    <property type="entry name" value="Nucleoprot-TPR/MLP1_dom"/>
</dbReference>
<dbReference type="EMBL" id="BDDD01000373">
    <property type="protein sequence ID" value="GAV64888.1"/>
    <property type="molecule type" value="Genomic_DNA"/>
</dbReference>
<dbReference type="PANTHER" id="PTHR18898">
    <property type="entry name" value="NUCLEOPROTEIN TPR-RELATED"/>
    <property type="match status" value="1"/>
</dbReference>
<evidence type="ECO:0000256" key="4">
    <source>
        <dbReference type="SAM" id="Coils"/>
    </source>
</evidence>
<accession>A0A1Q3BA81</accession>
<dbReference type="Pfam" id="PF25785">
    <property type="entry name" value="TPR"/>
    <property type="match status" value="1"/>
</dbReference>
<evidence type="ECO:0000256" key="5">
    <source>
        <dbReference type="SAM" id="MobiDB-lite"/>
    </source>
</evidence>
<feature type="compositionally biased region" description="Polar residues" evidence="5">
    <location>
        <begin position="1727"/>
        <end position="1739"/>
    </location>
</feature>
<feature type="compositionally biased region" description="Basic and acidic residues" evidence="5">
    <location>
        <begin position="1868"/>
        <end position="1878"/>
    </location>
</feature>
<dbReference type="Pfam" id="PF07926">
    <property type="entry name" value="TPR_MLP1_2"/>
    <property type="match status" value="1"/>
</dbReference>
<dbReference type="GO" id="GO:0017056">
    <property type="term" value="F:structural constituent of nuclear pore"/>
    <property type="evidence" value="ECO:0007669"/>
    <property type="project" value="TreeGrafter"/>
</dbReference>
<evidence type="ECO:0000259" key="7">
    <source>
        <dbReference type="Pfam" id="PF25481"/>
    </source>
</evidence>
<name>A0A1Q3BA81_CEPFO</name>
<feature type="non-terminal residue" evidence="9">
    <location>
        <position position="1"/>
    </location>
</feature>
<feature type="domain" description="NUA/TPR/MLP1-2-like" evidence="8">
    <location>
        <begin position="523"/>
        <end position="623"/>
    </location>
</feature>
<feature type="coiled-coil region" evidence="4">
    <location>
        <begin position="478"/>
        <end position="557"/>
    </location>
</feature>
<dbReference type="InterPro" id="IPR057974">
    <property type="entry name" value="NUA/TPR/MLP1-2-like_dom"/>
</dbReference>
<feature type="compositionally biased region" description="Polar residues" evidence="5">
    <location>
        <begin position="1837"/>
        <end position="1853"/>
    </location>
</feature>
<evidence type="ECO:0000256" key="3">
    <source>
        <dbReference type="ARBA" id="ARBA00023242"/>
    </source>
</evidence>
<dbReference type="InterPro" id="IPR012929">
    <property type="entry name" value="Nucleoprot-TPR/MLP1-2_dom"/>
</dbReference>
<feature type="compositionally biased region" description="Basic residues" evidence="5">
    <location>
        <begin position="2055"/>
        <end position="2073"/>
    </location>
</feature>
<reference evidence="9" key="1">
    <citation type="journal article" date="2017" name="Nat. Ecol. Evol.">
        <title>Genome of the pitcher plant Cephalotus reveals genetic changes associated with carnivory.</title>
        <authorList>
            <person name="Fukushima K."/>
            <person name="Fang X."/>
            <person name="Alvarez-Ponce D."/>
            <person name="Cai H."/>
            <person name="Carretero-Paulet L."/>
            <person name="Chen C."/>
            <person name="Chang T."/>
            <person name="Farr K.M."/>
            <person name="Fujita T."/>
            <person name="Hiwatashi Y."/>
            <person name="Hoshi Y."/>
            <person name="Imai T."/>
            <person name="Kasahara M."/>
            <person name="Librado P."/>
            <person name="Mao L."/>
            <person name="Mori H."/>
            <person name="Nishiyama T."/>
            <person name="Nozawa M."/>
            <person name="Palfalvi G."/>
            <person name="Pollard S.T."/>
            <person name="Rozas J."/>
            <person name="Sanchez-Gracia A."/>
            <person name="Sankoff D."/>
            <person name="Shibata T.F."/>
            <person name="Shigenobu S."/>
            <person name="Sumikawa N."/>
            <person name="Uzawa T."/>
            <person name="Xie M."/>
            <person name="Zheng C."/>
            <person name="Pollock D.D."/>
            <person name="Albert V.A."/>
            <person name="Li S."/>
            <person name="Hasebe M."/>
        </authorList>
    </citation>
    <scope>NUCLEOTIDE SEQUENCE</scope>
    <source>
        <strain evidence="9">St1</strain>
    </source>
</reference>
<feature type="coiled-coil region" evidence="4">
    <location>
        <begin position="842"/>
        <end position="1193"/>
    </location>
</feature>
<feature type="coiled-coil region" evidence="4">
    <location>
        <begin position="1291"/>
        <end position="1438"/>
    </location>
</feature>
<dbReference type="STRING" id="3775.A0A1Q3BA81"/>
<evidence type="ECO:0000313" key="10">
    <source>
        <dbReference type="Proteomes" id="UP000187406"/>
    </source>
</evidence>
<dbReference type="GO" id="GO:0006406">
    <property type="term" value="P:mRNA export from nucleus"/>
    <property type="evidence" value="ECO:0007669"/>
    <property type="project" value="TreeGrafter"/>
</dbReference>
<dbReference type="Proteomes" id="UP000187406">
    <property type="component" value="Unassembled WGS sequence"/>
</dbReference>
<comment type="subcellular location">
    <subcellularLocation>
        <location evidence="1">Nucleus</location>
    </subcellularLocation>
</comment>
<feature type="compositionally biased region" description="Basic residues" evidence="5">
    <location>
        <begin position="1698"/>
        <end position="1707"/>
    </location>
</feature>
<keyword evidence="10" id="KW-1185">Reference proteome</keyword>
<dbReference type="Pfam" id="PF25481">
    <property type="entry name" value="Nucleoprot-TPR"/>
    <property type="match status" value="1"/>
</dbReference>
<feature type="region of interest" description="Disordered" evidence="5">
    <location>
        <begin position="1663"/>
        <end position="1912"/>
    </location>
</feature>
<dbReference type="InParanoid" id="A0A1Q3BA81"/>
<feature type="compositionally biased region" description="Acidic residues" evidence="5">
    <location>
        <begin position="1814"/>
        <end position="1823"/>
    </location>
</feature>
<keyword evidence="3" id="KW-0539">Nucleus</keyword>
<evidence type="ECO:0000259" key="6">
    <source>
        <dbReference type="Pfam" id="PF07926"/>
    </source>
</evidence>
<feature type="coiled-coil region" evidence="4">
    <location>
        <begin position="357"/>
        <end position="391"/>
    </location>
</feature>
<proteinExistence type="predicted"/>
<feature type="domain" description="Nucleoprotein TPR/MPL1" evidence="7">
    <location>
        <begin position="204"/>
        <end position="282"/>
    </location>
</feature>
<feature type="coiled-coil region" evidence="4">
    <location>
        <begin position="1229"/>
        <end position="1263"/>
    </location>
</feature>
<evidence type="ECO:0000256" key="2">
    <source>
        <dbReference type="ARBA" id="ARBA00023054"/>
    </source>
</evidence>